<dbReference type="EnsemblMetazoa" id="XM_019914449.1">
    <property type="protein sequence ID" value="XP_019770008.1"/>
    <property type="gene ID" value="LOC109544335"/>
</dbReference>
<dbReference type="SMART" id="SM00280">
    <property type="entry name" value="KAZAL"/>
    <property type="match status" value="3"/>
</dbReference>
<dbReference type="PROSITE" id="PS51465">
    <property type="entry name" value="KAZAL_2"/>
    <property type="match status" value="3"/>
</dbReference>
<dbReference type="EnsemblMetazoa" id="XM_019914448.1">
    <property type="protein sequence ID" value="XP_019770007.1"/>
    <property type="gene ID" value="LOC109544335"/>
</dbReference>
<dbReference type="PANTHER" id="PTHR13866">
    <property type="entry name" value="SPARC OSTEONECTIN"/>
    <property type="match status" value="1"/>
</dbReference>
<feature type="domain" description="TB" evidence="6">
    <location>
        <begin position="27"/>
        <end position="90"/>
    </location>
</feature>
<dbReference type="Gene3D" id="3.90.290.10">
    <property type="entry name" value="TGF-beta binding (TB) domain"/>
    <property type="match status" value="1"/>
</dbReference>
<dbReference type="GeneID" id="109544335"/>
<sequence>MNAVVFHISLLLILSHLDLFIKFTFAGTCWSTMVRRNNGRCKELLYERISKEDCCSSSTSIATAWSAEELDPSTLFFWRMFGGGVRCLLCKESCQNVECEPGKSCVVRKGTPKCVCSSCKEGKKKPKGPVCGTDGRTYRNWCRMKKKSCKQRLRNLSVAYYGVCQSSCDKISCPDSKTCLLDQNLTPHCIHCSKKTCPAVPKQRQVCGSDGLTYKSACHLREVACLKGRAIPIAYKGFCRDNVTCHNIHCQDRQQCLLDMEAGGRPRCVACSISCRPKLLHGPVCGTNNSTYQTWCHMMQDACSKGYVIDTKHSGKCVSFALWISEIVWG</sequence>
<evidence type="ECO:0000256" key="5">
    <source>
        <dbReference type="SAM" id="SignalP"/>
    </source>
</evidence>
<reference evidence="9" key="1">
    <citation type="journal article" date="2013" name="Genome Biol.">
        <title>Draft genome of the mountain pine beetle, Dendroctonus ponderosae Hopkins, a major forest pest.</title>
        <authorList>
            <person name="Keeling C.I."/>
            <person name="Yuen M.M."/>
            <person name="Liao N.Y."/>
            <person name="Docking T.R."/>
            <person name="Chan S.K."/>
            <person name="Taylor G.A."/>
            <person name="Palmquist D.L."/>
            <person name="Jackman S.D."/>
            <person name="Nguyen A."/>
            <person name="Li M."/>
            <person name="Henderson H."/>
            <person name="Janes J.K."/>
            <person name="Zhao Y."/>
            <person name="Pandoh P."/>
            <person name="Moore R."/>
            <person name="Sperling F.A."/>
            <person name="Huber D.P."/>
            <person name="Birol I."/>
            <person name="Jones S.J."/>
            <person name="Bohlmann J."/>
        </authorList>
    </citation>
    <scope>NUCLEOTIDE SEQUENCE</scope>
</reference>
<dbReference type="Proteomes" id="UP000019118">
    <property type="component" value="Unassembled WGS sequence"/>
</dbReference>
<dbReference type="RefSeq" id="XP_019770008.1">
    <property type="nucleotide sequence ID" value="XM_019914449.2"/>
</dbReference>
<evidence type="ECO:0000256" key="2">
    <source>
        <dbReference type="ARBA" id="ARBA00022737"/>
    </source>
</evidence>
<dbReference type="InterPro" id="IPR002350">
    <property type="entry name" value="Kazal_dom"/>
</dbReference>
<keyword evidence="9" id="KW-1185">Reference proteome</keyword>
<name>A0AAR5Q9V3_DENPD</name>
<feature type="domain" description="Kazal-like" evidence="7">
    <location>
        <begin position="115"/>
        <end position="166"/>
    </location>
</feature>
<dbReference type="SMART" id="SM00274">
    <property type="entry name" value="FOLN"/>
    <property type="match status" value="3"/>
</dbReference>
<proteinExistence type="predicted"/>
<protein>
    <recommendedName>
        <fullName evidence="10">Follistatin</fullName>
    </recommendedName>
</protein>
<reference evidence="8" key="2">
    <citation type="submission" date="2024-08" db="UniProtKB">
        <authorList>
            <consortium name="EnsemblMetazoa"/>
        </authorList>
    </citation>
    <scope>IDENTIFICATION</scope>
</reference>
<dbReference type="InterPro" id="IPR017878">
    <property type="entry name" value="TB_dom"/>
</dbReference>
<accession>A0AAR5Q9V3</accession>
<evidence type="ECO:0000256" key="3">
    <source>
        <dbReference type="ARBA" id="ARBA00023157"/>
    </source>
</evidence>
<dbReference type="PANTHER" id="PTHR13866:SF29">
    <property type="entry name" value="FOLLISTATIN"/>
    <property type="match status" value="1"/>
</dbReference>
<dbReference type="InterPro" id="IPR036773">
    <property type="entry name" value="TB_dom_sf"/>
</dbReference>
<keyword evidence="1 5" id="KW-0732">Signal</keyword>
<dbReference type="InterPro" id="IPR003645">
    <property type="entry name" value="Fol_N"/>
</dbReference>
<dbReference type="SUPFAM" id="SSF100895">
    <property type="entry name" value="Kazal-type serine protease inhibitors"/>
    <property type="match status" value="3"/>
</dbReference>
<dbReference type="RefSeq" id="XP_019770007.1">
    <property type="nucleotide sequence ID" value="XM_019914448.2"/>
</dbReference>
<keyword evidence="3" id="KW-1015">Disulfide bond</keyword>
<feature type="signal peptide" evidence="5">
    <location>
        <begin position="1"/>
        <end position="26"/>
    </location>
</feature>
<dbReference type="Pfam" id="PF07648">
    <property type="entry name" value="Kazal_2"/>
    <property type="match status" value="3"/>
</dbReference>
<keyword evidence="4" id="KW-0325">Glycoprotein</keyword>
<dbReference type="AlphaFoldDB" id="A0AAR5Q9V3"/>
<dbReference type="InterPro" id="IPR036058">
    <property type="entry name" value="Kazal_dom_sf"/>
</dbReference>
<evidence type="ECO:0000313" key="8">
    <source>
        <dbReference type="EnsemblMetazoa" id="XP_019770007.1"/>
    </source>
</evidence>
<evidence type="ECO:0000256" key="1">
    <source>
        <dbReference type="ARBA" id="ARBA00022729"/>
    </source>
</evidence>
<dbReference type="Gene3D" id="3.30.60.30">
    <property type="match status" value="3"/>
</dbReference>
<evidence type="ECO:0008006" key="10">
    <source>
        <dbReference type="Google" id="ProtNLM"/>
    </source>
</evidence>
<feature type="chain" id="PRO_5044712671" description="Follistatin" evidence="5">
    <location>
        <begin position="27"/>
        <end position="330"/>
    </location>
</feature>
<dbReference type="GO" id="GO:0050840">
    <property type="term" value="F:extracellular matrix binding"/>
    <property type="evidence" value="ECO:0007669"/>
    <property type="project" value="TreeGrafter"/>
</dbReference>
<keyword evidence="2" id="KW-0677">Repeat</keyword>
<organism evidence="8 9">
    <name type="scientific">Dendroctonus ponderosae</name>
    <name type="common">Mountain pine beetle</name>
    <dbReference type="NCBI Taxonomy" id="77166"/>
    <lineage>
        <taxon>Eukaryota</taxon>
        <taxon>Metazoa</taxon>
        <taxon>Ecdysozoa</taxon>
        <taxon>Arthropoda</taxon>
        <taxon>Hexapoda</taxon>
        <taxon>Insecta</taxon>
        <taxon>Pterygota</taxon>
        <taxon>Neoptera</taxon>
        <taxon>Endopterygota</taxon>
        <taxon>Coleoptera</taxon>
        <taxon>Polyphaga</taxon>
        <taxon>Cucujiformia</taxon>
        <taxon>Curculionidae</taxon>
        <taxon>Scolytinae</taxon>
        <taxon>Dendroctonus</taxon>
    </lineage>
</organism>
<evidence type="ECO:0000259" key="7">
    <source>
        <dbReference type="PROSITE" id="PS51465"/>
    </source>
</evidence>
<dbReference type="KEGG" id="dpa:109544335"/>
<dbReference type="Pfam" id="PF21333">
    <property type="entry name" value="FST_N"/>
    <property type="match status" value="1"/>
</dbReference>
<dbReference type="PROSITE" id="PS51364">
    <property type="entry name" value="TB"/>
    <property type="match status" value="1"/>
</dbReference>
<dbReference type="CDD" id="cd00104">
    <property type="entry name" value="KAZAL_FS"/>
    <property type="match status" value="2"/>
</dbReference>
<evidence type="ECO:0000256" key="4">
    <source>
        <dbReference type="ARBA" id="ARBA00023180"/>
    </source>
</evidence>
<feature type="domain" description="Kazal-like" evidence="7">
    <location>
        <begin position="190"/>
        <end position="241"/>
    </location>
</feature>
<dbReference type="GO" id="GO:0005509">
    <property type="term" value="F:calcium ion binding"/>
    <property type="evidence" value="ECO:0007669"/>
    <property type="project" value="TreeGrafter"/>
</dbReference>
<evidence type="ECO:0000313" key="9">
    <source>
        <dbReference type="Proteomes" id="UP000019118"/>
    </source>
</evidence>
<dbReference type="GO" id="GO:0005518">
    <property type="term" value="F:collagen binding"/>
    <property type="evidence" value="ECO:0007669"/>
    <property type="project" value="TreeGrafter"/>
</dbReference>
<dbReference type="GO" id="GO:0005615">
    <property type="term" value="C:extracellular space"/>
    <property type="evidence" value="ECO:0007669"/>
    <property type="project" value="TreeGrafter"/>
</dbReference>
<dbReference type="CTD" id="2768836"/>
<feature type="domain" description="Kazal-like" evidence="7">
    <location>
        <begin position="269"/>
        <end position="319"/>
    </location>
</feature>
<evidence type="ECO:0000259" key="6">
    <source>
        <dbReference type="PROSITE" id="PS51364"/>
    </source>
</evidence>